<organism evidence="2 3">
    <name type="scientific">Bradyrhizobium brasilense</name>
    <dbReference type="NCBI Taxonomy" id="1419277"/>
    <lineage>
        <taxon>Bacteria</taxon>
        <taxon>Pseudomonadati</taxon>
        <taxon>Pseudomonadota</taxon>
        <taxon>Alphaproteobacteria</taxon>
        <taxon>Hyphomicrobiales</taxon>
        <taxon>Nitrobacteraceae</taxon>
        <taxon>Bradyrhizobium</taxon>
    </lineage>
</organism>
<evidence type="ECO:0000313" key="2">
    <source>
        <dbReference type="EMBL" id="WFU66732.1"/>
    </source>
</evidence>
<gene>
    <name evidence="2" type="ORF">QA636_15010</name>
</gene>
<keyword evidence="3" id="KW-1185">Reference proteome</keyword>
<reference evidence="2 3" key="1">
    <citation type="submission" date="2023-04" db="EMBL/GenBank/DDBJ databases">
        <title>Australian commercial rhizobial inoculants.</title>
        <authorList>
            <person name="Kohlmeier M.G."/>
            <person name="O'Hara G.W."/>
            <person name="Colombi E."/>
            <person name="Ramsay J.P."/>
            <person name="Terpolilli J."/>
        </authorList>
    </citation>
    <scope>NUCLEOTIDE SEQUENCE [LARGE SCALE GENOMIC DNA]</scope>
    <source>
        <strain evidence="2 3">CB627</strain>
    </source>
</reference>
<keyword evidence="1" id="KW-0812">Transmembrane</keyword>
<proteinExistence type="predicted"/>
<dbReference type="RefSeq" id="WP_141343422.1">
    <property type="nucleotide sequence ID" value="NZ_CP121646.1"/>
</dbReference>
<dbReference type="EMBL" id="CP121646">
    <property type="protein sequence ID" value="WFU66732.1"/>
    <property type="molecule type" value="Genomic_DNA"/>
</dbReference>
<name>A0ABY8JSN8_9BRAD</name>
<feature type="transmembrane region" description="Helical" evidence="1">
    <location>
        <begin position="6"/>
        <end position="26"/>
    </location>
</feature>
<keyword evidence="1" id="KW-0472">Membrane</keyword>
<sequence length="128" mass="13886">MDFVRTISPFFLVYAIGVILTFGVFYREKSVRPGTKQIAAALAWPIWWPIANGFGATLDAVYNAVTATEGRKTFSWAVGLFAVGHCLSSSWNDCGGLVACTGVVAKSVAVFFPPLNFGYVIWLASRLV</sequence>
<evidence type="ECO:0000313" key="3">
    <source>
        <dbReference type="Proteomes" id="UP001221546"/>
    </source>
</evidence>
<dbReference type="Proteomes" id="UP001221546">
    <property type="component" value="Chromosome"/>
</dbReference>
<evidence type="ECO:0000256" key="1">
    <source>
        <dbReference type="SAM" id="Phobius"/>
    </source>
</evidence>
<protein>
    <submittedName>
        <fullName evidence="2">Uncharacterized protein</fullName>
    </submittedName>
</protein>
<accession>A0ABY8JSN8</accession>
<keyword evidence="1" id="KW-1133">Transmembrane helix</keyword>